<comment type="catalytic activity">
    <reaction evidence="7 8">
        <text>adenosine(34) in tRNA + H2O + H(+) = inosine(34) in tRNA + NH4(+)</text>
        <dbReference type="Rhea" id="RHEA:43168"/>
        <dbReference type="Rhea" id="RHEA-COMP:10373"/>
        <dbReference type="Rhea" id="RHEA-COMP:10374"/>
        <dbReference type="ChEBI" id="CHEBI:15377"/>
        <dbReference type="ChEBI" id="CHEBI:15378"/>
        <dbReference type="ChEBI" id="CHEBI:28938"/>
        <dbReference type="ChEBI" id="CHEBI:74411"/>
        <dbReference type="ChEBI" id="CHEBI:82852"/>
        <dbReference type="EC" id="3.5.4.33"/>
    </reaction>
</comment>
<evidence type="ECO:0000256" key="1">
    <source>
        <dbReference type="ARBA" id="ARBA00010669"/>
    </source>
</evidence>
<dbReference type="CDD" id="cd01285">
    <property type="entry name" value="nucleoside_deaminase"/>
    <property type="match status" value="1"/>
</dbReference>
<dbReference type="EC" id="3.5.4.33" evidence="8"/>
<dbReference type="Proteomes" id="UP000262073">
    <property type="component" value="Chromosome"/>
</dbReference>
<evidence type="ECO:0000256" key="2">
    <source>
        <dbReference type="ARBA" id="ARBA00011738"/>
    </source>
</evidence>
<dbReference type="GO" id="GO:0002100">
    <property type="term" value="P:tRNA wobble adenosine to inosine editing"/>
    <property type="evidence" value="ECO:0007669"/>
    <property type="project" value="UniProtKB-UniRule"/>
</dbReference>
<protein>
    <recommendedName>
        <fullName evidence="8">tRNA-specific adenosine deaminase</fullName>
        <ecNumber evidence="8">3.5.4.33</ecNumber>
    </recommendedName>
</protein>
<dbReference type="GO" id="GO:0052717">
    <property type="term" value="F:tRNA-specific adenosine-34 deaminase activity"/>
    <property type="evidence" value="ECO:0007669"/>
    <property type="project" value="UniProtKB-UniRule"/>
</dbReference>
<dbReference type="PROSITE" id="PS00903">
    <property type="entry name" value="CYT_DCMP_DEAMINASES_1"/>
    <property type="match status" value="1"/>
</dbReference>
<dbReference type="OrthoDB" id="9802676at2"/>
<comment type="similarity">
    <text evidence="1">Belongs to the cytidine and deoxycytidylate deaminase family. ADAT2 subfamily.</text>
</comment>
<dbReference type="PROSITE" id="PS51747">
    <property type="entry name" value="CYT_DCMP_DEAMINASES_2"/>
    <property type="match status" value="1"/>
</dbReference>
<dbReference type="AlphaFoldDB" id="A0A346NJI3"/>
<sequence>MKSSNSPLSVAAQFSDEYWMEAALARAATAQSLGEVPVGAVVVANNQIIGEGWNTPIRDHDPSAHAEMQAIRMAARHQQNYRLVGATLYVTLEPCPMCAGAIVHARLDRVVYGATDLKTGAAGSAMQLLNHAQLNHQPAITAGILHSQCSQVVSAFFAQRRAQIKAAKKARKAHGAD</sequence>
<organism evidence="10 11">
    <name type="scientific">Salinimonas sediminis</name>
    <dbReference type="NCBI Taxonomy" id="2303538"/>
    <lineage>
        <taxon>Bacteria</taxon>
        <taxon>Pseudomonadati</taxon>
        <taxon>Pseudomonadota</taxon>
        <taxon>Gammaproteobacteria</taxon>
        <taxon>Alteromonadales</taxon>
        <taxon>Alteromonadaceae</taxon>
        <taxon>Alteromonas/Salinimonas group</taxon>
        <taxon>Salinimonas</taxon>
    </lineage>
</organism>
<evidence type="ECO:0000256" key="3">
    <source>
        <dbReference type="ARBA" id="ARBA00022694"/>
    </source>
</evidence>
<evidence type="ECO:0000256" key="5">
    <source>
        <dbReference type="ARBA" id="ARBA00022801"/>
    </source>
</evidence>
<keyword evidence="4 8" id="KW-0479">Metal-binding</keyword>
<evidence type="ECO:0000256" key="4">
    <source>
        <dbReference type="ARBA" id="ARBA00022723"/>
    </source>
</evidence>
<dbReference type="EMBL" id="CP031769">
    <property type="protein sequence ID" value="AXR05690.1"/>
    <property type="molecule type" value="Genomic_DNA"/>
</dbReference>
<proteinExistence type="inferred from homology"/>
<comment type="function">
    <text evidence="8">Catalyzes the deamination of adenosine to inosine at the wobble position 34 of tRNA(Arg2).</text>
</comment>
<dbReference type="PANTHER" id="PTHR11079:SF202">
    <property type="entry name" value="TRNA-SPECIFIC ADENOSINE DEAMINASE"/>
    <property type="match status" value="1"/>
</dbReference>
<evidence type="ECO:0000313" key="10">
    <source>
        <dbReference type="EMBL" id="AXR05690.1"/>
    </source>
</evidence>
<evidence type="ECO:0000259" key="9">
    <source>
        <dbReference type="PROSITE" id="PS51747"/>
    </source>
</evidence>
<evidence type="ECO:0000313" key="11">
    <source>
        <dbReference type="Proteomes" id="UP000262073"/>
    </source>
</evidence>
<evidence type="ECO:0000256" key="8">
    <source>
        <dbReference type="HAMAP-Rule" id="MF_00972"/>
    </source>
</evidence>
<dbReference type="Pfam" id="PF00383">
    <property type="entry name" value="dCMP_cyt_deam_1"/>
    <property type="match status" value="1"/>
</dbReference>
<keyword evidence="3 8" id="KW-0819">tRNA processing</keyword>
<feature type="binding site" evidence="8">
    <location>
        <position position="65"/>
    </location>
    <ligand>
        <name>Zn(2+)</name>
        <dbReference type="ChEBI" id="CHEBI:29105"/>
        <note>catalytic</note>
    </ligand>
</feature>
<dbReference type="SUPFAM" id="SSF53927">
    <property type="entry name" value="Cytidine deaminase-like"/>
    <property type="match status" value="1"/>
</dbReference>
<comment type="subunit">
    <text evidence="2 8">Homodimer.</text>
</comment>
<feature type="binding site" evidence="8">
    <location>
        <position position="98"/>
    </location>
    <ligand>
        <name>Zn(2+)</name>
        <dbReference type="ChEBI" id="CHEBI:29105"/>
        <note>catalytic</note>
    </ligand>
</feature>
<dbReference type="PANTHER" id="PTHR11079">
    <property type="entry name" value="CYTOSINE DEAMINASE FAMILY MEMBER"/>
    <property type="match status" value="1"/>
</dbReference>
<dbReference type="RefSeq" id="WP_108567904.1">
    <property type="nucleotide sequence ID" value="NZ_CP031769.1"/>
</dbReference>
<feature type="active site" description="Proton donor" evidence="8">
    <location>
        <position position="67"/>
    </location>
</feature>
<keyword evidence="11" id="KW-1185">Reference proteome</keyword>
<dbReference type="HAMAP" id="MF_00972">
    <property type="entry name" value="tRNA_aden_deaminase"/>
    <property type="match status" value="1"/>
</dbReference>
<dbReference type="KEGG" id="salm:D0Y50_04455"/>
<reference evidence="10 11" key="1">
    <citation type="submission" date="2018-08" db="EMBL/GenBank/DDBJ databases">
        <title>Salinimonas sediminis sp. nov., a piezophilic bacterium isolated from a deep-sea sediment sample from the New Britain Trench.</title>
        <authorList>
            <person name="Cao J."/>
        </authorList>
    </citation>
    <scope>NUCLEOTIDE SEQUENCE [LARGE SCALE GENOMIC DNA]</scope>
    <source>
        <strain evidence="10 11">N102</strain>
    </source>
</reference>
<feature type="binding site" evidence="8">
    <location>
        <position position="95"/>
    </location>
    <ligand>
        <name>Zn(2+)</name>
        <dbReference type="ChEBI" id="CHEBI:29105"/>
        <note>catalytic</note>
    </ligand>
</feature>
<dbReference type="InterPro" id="IPR016192">
    <property type="entry name" value="APOBEC/CMP_deaminase_Zn-bd"/>
</dbReference>
<dbReference type="NCBIfam" id="NF008113">
    <property type="entry name" value="PRK10860.1"/>
    <property type="match status" value="1"/>
</dbReference>
<dbReference type="InterPro" id="IPR002125">
    <property type="entry name" value="CMP_dCMP_dom"/>
</dbReference>
<gene>
    <name evidence="8 10" type="primary">tadA</name>
    <name evidence="10" type="ORF">D0Y50_04455</name>
</gene>
<evidence type="ECO:0000256" key="7">
    <source>
        <dbReference type="ARBA" id="ARBA00048045"/>
    </source>
</evidence>
<keyword evidence="5 8" id="KW-0378">Hydrolase</keyword>
<feature type="domain" description="CMP/dCMP-type deaminase" evidence="9">
    <location>
        <begin position="14"/>
        <end position="125"/>
    </location>
</feature>
<evidence type="ECO:0000256" key="6">
    <source>
        <dbReference type="ARBA" id="ARBA00022833"/>
    </source>
</evidence>
<comment type="cofactor">
    <cofactor evidence="8">
        <name>Zn(2+)</name>
        <dbReference type="ChEBI" id="CHEBI:29105"/>
    </cofactor>
    <text evidence="8">Binds 1 zinc ion per subunit.</text>
</comment>
<keyword evidence="6 8" id="KW-0862">Zinc</keyword>
<dbReference type="GO" id="GO:0008270">
    <property type="term" value="F:zinc ion binding"/>
    <property type="evidence" value="ECO:0007669"/>
    <property type="project" value="UniProtKB-UniRule"/>
</dbReference>
<dbReference type="InterPro" id="IPR016193">
    <property type="entry name" value="Cytidine_deaminase-like"/>
</dbReference>
<accession>A0A346NJI3</accession>
<dbReference type="Gene3D" id="3.40.140.10">
    <property type="entry name" value="Cytidine Deaminase, domain 2"/>
    <property type="match status" value="1"/>
</dbReference>
<dbReference type="InterPro" id="IPR028883">
    <property type="entry name" value="tRNA_aden_deaminase"/>
</dbReference>
<name>A0A346NJI3_9ALTE</name>
<dbReference type="FunFam" id="3.40.140.10:FF:000005">
    <property type="entry name" value="tRNA-specific adenosine deaminase"/>
    <property type="match status" value="1"/>
</dbReference>